<dbReference type="EMBL" id="CP089984">
    <property type="protein sequence ID" value="WXB14302.1"/>
    <property type="molecule type" value="Genomic_DNA"/>
</dbReference>
<dbReference type="Proteomes" id="UP001370348">
    <property type="component" value="Chromosome"/>
</dbReference>
<feature type="compositionally biased region" description="Basic residues" evidence="1">
    <location>
        <begin position="1"/>
        <end position="11"/>
    </location>
</feature>
<proteinExistence type="predicted"/>
<dbReference type="PANTHER" id="PTHR33164:SF43">
    <property type="entry name" value="HTH-TYPE TRANSCRIPTIONAL REPRESSOR YETL"/>
    <property type="match status" value="1"/>
</dbReference>
<dbReference type="InterPro" id="IPR000835">
    <property type="entry name" value="HTH_MarR-typ"/>
</dbReference>
<dbReference type="InterPro" id="IPR036390">
    <property type="entry name" value="WH_DNA-bd_sf"/>
</dbReference>
<organism evidence="3 4">
    <name type="scientific">Pendulispora albinea</name>
    <dbReference type="NCBI Taxonomy" id="2741071"/>
    <lineage>
        <taxon>Bacteria</taxon>
        <taxon>Pseudomonadati</taxon>
        <taxon>Myxococcota</taxon>
        <taxon>Myxococcia</taxon>
        <taxon>Myxococcales</taxon>
        <taxon>Sorangiineae</taxon>
        <taxon>Pendulisporaceae</taxon>
        <taxon>Pendulispora</taxon>
    </lineage>
</organism>
<accession>A0ABZ2LTS1</accession>
<dbReference type="SUPFAM" id="SSF46785">
    <property type="entry name" value="Winged helix' DNA-binding domain"/>
    <property type="match status" value="1"/>
</dbReference>
<protein>
    <submittedName>
        <fullName evidence="3">MarR family transcriptional regulator</fullName>
    </submittedName>
</protein>
<dbReference type="InterPro" id="IPR011991">
    <property type="entry name" value="ArsR-like_HTH"/>
</dbReference>
<dbReference type="InterPro" id="IPR039422">
    <property type="entry name" value="MarR/SlyA-like"/>
</dbReference>
<dbReference type="CDD" id="cd00090">
    <property type="entry name" value="HTH_ARSR"/>
    <property type="match status" value="1"/>
</dbReference>
<evidence type="ECO:0000313" key="3">
    <source>
        <dbReference type="EMBL" id="WXB14302.1"/>
    </source>
</evidence>
<dbReference type="Gene3D" id="1.10.10.10">
    <property type="entry name" value="Winged helix-like DNA-binding domain superfamily/Winged helix DNA-binding domain"/>
    <property type="match status" value="1"/>
</dbReference>
<reference evidence="3 4" key="1">
    <citation type="submission" date="2021-12" db="EMBL/GenBank/DDBJ databases">
        <title>Discovery of the Pendulisporaceae a myxobacterial family with distinct sporulation behavior and unique specialized metabolism.</title>
        <authorList>
            <person name="Garcia R."/>
            <person name="Popoff A."/>
            <person name="Bader C.D."/>
            <person name="Loehr J."/>
            <person name="Walesch S."/>
            <person name="Walt C."/>
            <person name="Boldt J."/>
            <person name="Bunk B."/>
            <person name="Haeckl F.J.F.P.J."/>
            <person name="Gunesch A.P."/>
            <person name="Birkelbach J."/>
            <person name="Nuebel U."/>
            <person name="Pietschmann T."/>
            <person name="Bach T."/>
            <person name="Mueller R."/>
        </authorList>
    </citation>
    <scope>NUCLEOTIDE SEQUENCE [LARGE SCALE GENOMIC DNA]</scope>
    <source>
        <strain evidence="3 4">MSr11954</strain>
    </source>
</reference>
<feature type="domain" description="HTH marR-type" evidence="2">
    <location>
        <begin position="41"/>
        <end position="173"/>
    </location>
</feature>
<evidence type="ECO:0000259" key="2">
    <source>
        <dbReference type="PROSITE" id="PS50995"/>
    </source>
</evidence>
<dbReference type="InterPro" id="IPR036388">
    <property type="entry name" value="WH-like_DNA-bd_sf"/>
</dbReference>
<feature type="compositionally biased region" description="Pro residues" evidence="1">
    <location>
        <begin position="12"/>
        <end position="27"/>
    </location>
</feature>
<evidence type="ECO:0000256" key="1">
    <source>
        <dbReference type="SAM" id="MobiDB-lite"/>
    </source>
</evidence>
<dbReference type="Pfam" id="PF01047">
    <property type="entry name" value="MarR"/>
    <property type="match status" value="1"/>
</dbReference>
<evidence type="ECO:0000313" key="4">
    <source>
        <dbReference type="Proteomes" id="UP001370348"/>
    </source>
</evidence>
<sequence length="178" mass="20026">MSRPRSPRTRRTPPPPAEVRPTPPAQPATPKKTFLRIEVANAPLGSKLLQLTRRHYLLATDLLKEIGLVPPQELVLMHLWERGQCSHGEIVRFFNRDRSTVTKTLQAMERAGIVERRPSETDGRAIVISLTERGKALHPEVIAIWAELERRTTRGLGDHRLGTVLRALDVMLGNLSDS</sequence>
<keyword evidence="4" id="KW-1185">Reference proteome</keyword>
<gene>
    <name evidence="3" type="ORF">LZC94_41565</name>
</gene>
<dbReference type="PRINTS" id="PR00598">
    <property type="entry name" value="HTHMARR"/>
</dbReference>
<dbReference type="SMART" id="SM00347">
    <property type="entry name" value="HTH_MARR"/>
    <property type="match status" value="1"/>
</dbReference>
<name>A0ABZ2LTS1_9BACT</name>
<feature type="region of interest" description="Disordered" evidence="1">
    <location>
        <begin position="1"/>
        <end position="31"/>
    </location>
</feature>
<dbReference type="PANTHER" id="PTHR33164">
    <property type="entry name" value="TRANSCRIPTIONAL REGULATOR, MARR FAMILY"/>
    <property type="match status" value="1"/>
</dbReference>
<dbReference type="RefSeq" id="WP_394823922.1">
    <property type="nucleotide sequence ID" value="NZ_CP089984.1"/>
</dbReference>
<dbReference type="PROSITE" id="PS50995">
    <property type="entry name" value="HTH_MARR_2"/>
    <property type="match status" value="1"/>
</dbReference>